<feature type="compositionally biased region" description="Acidic residues" evidence="7">
    <location>
        <begin position="297"/>
        <end position="320"/>
    </location>
</feature>
<dbReference type="Pfam" id="PF23241">
    <property type="entry name" value="HAT_PRP39_C"/>
    <property type="match status" value="1"/>
</dbReference>
<dbReference type="GO" id="GO:0030627">
    <property type="term" value="F:pre-mRNA 5'-splice site binding"/>
    <property type="evidence" value="ECO:0007669"/>
    <property type="project" value="TreeGrafter"/>
</dbReference>
<dbReference type="GO" id="GO:0000395">
    <property type="term" value="P:mRNA 5'-splice site recognition"/>
    <property type="evidence" value="ECO:0007669"/>
    <property type="project" value="TreeGrafter"/>
</dbReference>
<dbReference type="AlphaFoldDB" id="A0AAE0GVZ4"/>
<feature type="compositionally biased region" description="Polar residues" evidence="7">
    <location>
        <begin position="634"/>
        <end position="644"/>
    </location>
</feature>
<evidence type="ECO:0000256" key="7">
    <source>
        <dbReference type="SAM" id="MobiDB-lite"/>
    </source>
</evidence>
<dbReference type="GO" id="GO:0071004">
    <property type="term" value="C:U2-type prespliceosome"/>
    <property type="evidence" value="ECO:0007669"/>
    <property type="project" value="TreeGrafter"/>
</dbReference>
<feature type="compositionally biased region" description="Low complexity" evidence="7">
    <location>
        <begin position="7"/>
        <end position="20"/>
    </location>
</feature>
<feature type="compositionally biased region" description="Pro residues" evidence="7">
    <location>
        <begin position="671"/>
        <end position="682"/>
    </location>
</feature>
<evidence type="ECO:0000256" key="1">
    <source>
        <dbReference type="ARBA" id="ARBA00004123"/>
    </source>
</evidence>
<keyword evidence="5" id="KW-0539">Nucleus</keyword>
<proteinExistence type="inferred from homology"/>
<evidence type="ECO:0000256" key="4">
    <source>
        <dbReference type="ARBA" id="ARBA00023187"/>
    </source>
</evidence>
<sequence length="743" mass="82539">MSEEQVEVTTPATTEEAPTQDASMSEAVATAHAETTPAQPPPPPTESEPEAACTMDTSEAPPGEEPKPPPCPTESLWEVVNKDPSDFTSWTDLIKKAEETREIAKIQRVYDSFLGEFPLCYGYWKKYADQEKSAGNPEAIVSVYERGVAAIPYSVDLWVHYCNYLIESSNEPEAIRSLYERGLAYVGTDFLASPLWNKYLEYEASAGTPAHMAQIYSRVLQIPLQKLDSYWEGLNKYTQSKPVRTMMTKEEVAAADAQDKVRIEKATEAATAEKERKKKEKEEAKAKAAAEAAAAMEEGEVPEPAEEEPEEEDEPIQIPPEDEDALKAQYLSMREPLYKASKEEAQKRIEFESAIKRPYFHVKKLKEEELKNWSRYLDYAEKEWPGHSVVHLYERCVIACANYPEYWIRYAKYSEKTAGADAARAVIQRASMVFVKRRPEIHMFEAEFEERLGNPEAAKRSYSVVNSSVAPGLLQCIVRHANLERRCGDVTAARGVYERAIAEERAKESSSVLVHLLMQYARFLDEIAEDIESARHMYQEALKAKPDSRSLWEGAILIETRQATDQRVDHALALYERATAPPPVEEAAKEEELVSGLSATAREELSASAVVFADLHGNKDQLAAAREMHRSRFETANSTPLSTYSKKRTASDALGESSSKQAKVAATGTPGAPPQPPPPPTDPGAAAYAQPAAGAYAYPGYGAGYAAYGQHYPQYAGDPATDAAWAAYYAQQQYPGYPPHPAQ</sequence>
<keyword evidence="3" id="KW-0677">Repeat</keyword>
<comment type="similarity">
    <text evidence="6">Belongs to the PRP39 family.</text>
</comment>
<accession>A0AAE0GVZ4</accession>
<dbReference type="SUPFAM" id="SSF48452">
    <property type="entry name" value="TPR-like"/>
    <property type="match status" value="2"/>
</dbReference>
<dbReference type="SMART" id="SM00386">
    <property type="entry name" value="HAT"/>
    <property type="match status" value="7"/>
</dbReference>
<keyword evidence="4" id="KW-0508">mRNA splicing</keyword>
<evidence type="ECO:0000256" key="3">
    <source>
        <dbReference type="ARBA" id="ARBA00022737"/>
    </source>
</evidence>
<gene>
    <name evidence="8" type="ORF">CYMTET_7178</name>
</gene>
<dbReference type="Proteomes" id="UP001190700">
    <property type="component" value="Unassembled WGS sequence"/>
</dbReference>
<dbReference type="InterPro" id="IPR011990">
    <property type="entry name" value="TPR-like_helical_dom_sf"/>
</dbReference>
<evidence type="ECO:0000313" key="8">
    <source>
        <dbReference type="EMBL" id="KAK3285207.1"/>
    </source>
</evidence>
<evidence type="ECO:0000256" key="5">
    <source>
        <dbReference type="ARBA" id="ARBA00023242"/>
    </source>
</evidence>
<dbReference type="InterPro" id="IPR059164">
    <property type="entry name" value="HAT_PRP39_C"/>
</dbReference>
<dbReference type="Gene3D" id="1.25.40.10">
    <property type="entry name" value="Tetratricopeptide repeat domain"/>
    <property type="match status" value="2"/>
</dbReference>
<dbReference type="InterPro" id="IPR003107">
    <property type="entry name" value="HAT"/>
</dbReference>
<feature type="region of interest" description="Disordered" evidence="7">
    <location>
        <begin position="1"/>
        <end position="74"/>
    </location>
</feature>
<dbReference type="PANTHER" id="PTHR17204:SF5">
    <property type="entry name" value="PRE-MRNA-PROCESSING FACTOR 39"/>
    <property type="match status" value="1"/>
</dbReference>
<dbReference type="Pfam" id="PF23240">
    <property type="entry name" value="HAT_PRP39_N"/>
    <property type="match status" value="1"/>
</dbReference>
<evidence type="ECO:0000313" key="9">
    <source>
        <dbReference type="Proteomes" id="UP001190700"/>
    </source>
</evidence>
<organism evidence="8 9">
    <name type="scientific">Cymbomonas tetramitiformis</name>
    <dbReference type="NCBI Taxonomy" id="36881"/>
    <lineage>
        <taxon>Eukaryota</taxon>
        <taxon>Viridiplantae</taxon>
        <taxon>Chlorophyta</taxon>
        <taxon>Pyramimonadophyceae</taxon>
        <taxon>Pyramimonadales</taxon>
        <taxon>Pyramimonadaceae</taxon>
        <taxon>Cymbomonas</taxon>
    </lineage>
</organism>
<comment type="caution">
    <text evidence="8">The sequence shown here is derived from an EMBL/GenBank/DDBJ whole genome shotgun (WGS) entry which is preliminary data.</text>
</comment>
<feature type="region of interest" description="Disordered" evidence="7">
    <location>
        <begin position="268"/>
        <end position="320"/>
    </location>
</feature>
<evidence type="ECO:0000256" key="2">
    <source>
        <dbReference type="ARBA" id="ARBA00022664"/>
    </source>
</evidence>
<feature type="compositionally biased region" description="Basic and acidic residues" evidence="7">
    <location>
        <begin position="268"/>
        <end position="288"/>
    </location>
</feature>
<dbReference type="FunFam" id="1.25.40.10:FF:000064">
    <property type="entry name" value="Putative pre-mrna-processing factor 39"/>
    <property type="match status" value="1"/>
</dbReference>
<keyword evidence="9" id="KW-1185">Reference proteome</keyword>
<evidence type="ECO:0000256" key="6">
    <source>
        <dbReference type="ARBA" id="ARBA00038019"/>
    </source>
</evidence>
<dbReference type="PANTHER" id="PTHR17204">
    <property type="entry name" value="PRE-MRNA PROCESSING PROTEIN PRP39-RELATED"/>
    <property type="match status" value="1"/>
</dbReference>
<feature type="region of interest" description="Disordered" evidence="7">
    <location>
        <begin position="633"/>
        <end position="687"/>
    </location>
</feature>
<comment type="subcellular location">
    <subcellularLocation>
        <location evidence="1">Nucleus</location>
    </subcellularLocation>
</comment>
<dbReference type="GO" id="GO:0005685">
    <property type="term" value="C:U1 snRNP"/>
    <property type="evidence" value="ECO:0007669"/>
    <property type="project" value="TreeGrafter"/>
</dbReference>
<dbReference type="EMBL" id="LGRX02001930">
    <property type="protein sequence ID" value="KAK3285207.1"/>
    <property type="molecule type" value="Genomic_DNA"/>
</dbReference>
<dbReference type="GO" id="GO:0000243">
    <property type="term" value="C:commitment complex"/>
    <property type="evidence" value="ECO:0007669"/>
    <property type="project" value="TreeGrafter"/>
</dbReference>
<protein>
    <submittedName>
        <fullName evidence="8">Pre-mRNA splicing factor</fullName>
    </submittedName>
</protein>
<dbReference type="FunFam" id="1.25.40.10:FF:000159">
    <property type="entry name" value="Tetratricopeptide repeat (TPR)-like superfamily protein"/>
    <property type="match status" value="1"/>
</dbReference>
<keyword evidence="2" id="KW-0507">mRNA processing</keyword>
<reference evidence="8 9" key="1">
    <citation type="journal article" date="2015" name="Genome Biol. Evol.">
        <title>Comparative Genomics of a Bacterivorous Green Alga Reveals Evolutionary Causalities and Consequences of Phago-Mixotrophic Mode of Nutrition.</title>
        <authorList>
            <person name="Burns J.A."/>
            <person name="Paasch A."/>
            <person name="Narechania A."/>
            <person name="Kim E."/>
        </authorList>
    </citation>
    <scope>NUCLEOTIDE SEQUENCE [LARGE SCALE GENOMIC DNA]</scope>
    <source>
        <strain evidence="8 9">PLY_AMNH</strain>
    </source>
</reference>
<name>A0AAE0GVZ4_9CHLO</name>